<organism evidence="1 2">
    <name type="scientific">Araneus ventricosus</name>
    <name type="common">Orbweaver spider</name>
    <name type="synonym">Epeira ventricosa</name>
    <dbReference type="NCBI Taxonomy" id="182803"/>
    <lineage>
        <taxon>Eukaryota</taxon>
        <taxon>Metazoa</taxon>
        <taxon>Ecdysozoa</taxon>
        <taxon>Arthropoda</taxon>
        <taxon>Chelicerata</taxon>
        <taxon>Arachnida</taxon>
        <taxon>Araneae</taxon>
        <taxon>Araneomorphae</taxon>
        <taxon>Entelegynae</taxon>
        <taxon>Araneoidea</taxon>
        <taxon>Araneidae</taxon>
        <taxon>Araneus</taxon>
    </lineage>
</organism>
<gene>
    <name evidence="1" type="ORF">AVEN_156968_1</name>
</gene>
<proteinExistence type="predicted"/>
<reference evidence="1 2" key="1">
    <citation type="journal article" date="2019" name="Sci. Rep.">
        <title>Orb-weaving spider Araneus ventricosus genome elucidates the spidroin gene catalogue.</title>
        <authorList>
            <person name="Kono N."/>
            <person name="Nakamura H."/>
            <person name="Ohtoshi R."/>
            <person name="Moran D.A.P."/>
            <person name="Shinohara A."/>
            <person name="Yoshida Y."/>
            <person name="Fujiwara M."/>
            <person name="Mori M."/>
            <person name="Tomita M."/>
            <person name="Arakawa K."/>
        </authorList>
    </citation>
    <scope>NUCLEOTIDE SEQUENCE [LARGE SCALE GENOMIC DNA]</scope>
</reference>
<evidence type="ECO:0000313" key="2">
    <source>
        <dbReference type="Proteomes" id="UP000499080"/>
    </source>
</evidence>
<dbReference type="Proteomes" id="UP000499080">
    <property type="component" value="Unassembled WGS sequence"/>
</dbReference>
<sequence length="90" mass="10467">MMMLNLQVLWLQVFDESEMVSSVREFTSLAYRTTVLRQGFRLRPPTRSQLLVIVRSGFFPLRELKSVAVSYSRIHLYSSDLLSRLAPDSE</sequence>
<keyword evidence="2" id="KW-1185">Reference proteome</keyword>
<protein>
    <submittedName>
        <fullName evidence="1">Uncharacterized protein</fullName>
    </submittedName>
</protein>
<accession>A0A4Y2HKZ8</accession>
<comment type="caution">
    <text evidence="1">The sequence shown here is derived from an EMBL/GenBank/DDBJ whole genome shotgun (WGS) entry which is preliminary data.</text>
</comment>
<dbReference type="AlphaFoldDB" id="A0A4Y2HKZ8"/>
<dbReference type="EMBL" id="BGPR01002001">
    <property type="protein sequence ID" value="GBM65908.1"/>
    <property type="molecule type" value="Genomic_DNA"/>
</dbReference>
<evidence type="ECO:0000313" key="1">
    <source>
        <dbReference type="EMBL" id="GBM65908.1"/>
    </source>
</evidence>
<name>A0A4Y2HKZ8_ARAVE</name>